<keyword evidence="4 6" id="KW-0805">Transcription regulation</keyword>
<evidence type="ECO:0000256" key="1">
    <source>
        <dbReference type="ARBA" id="ARBA00005952"/>
    </source>
</evidence>
<organism evidence="8 9">
    <name type="scientific">Candidatus Desulfatifera sulfidica</name>
    <dbReference type="NCBI Taxonomy" id="2841691"/>
    <lineage>
        <taxon>Bacteria</taxon>
        <taxon>Pseudomonadati</taxon>
        <taxon>Thermodesulfobacteriota</taxon>
        <taxon>Desulfobulbia</taxon>
        <taxon>Desulfobulbales</taxon>
        <taxon>Desulfobulbaceae</taxon>
        <taxon>Candidatus Desulfatifera</taxon>
    </lineage>
</organism>
<evidence type="ECO:0000256" key="5">
    <source>
        <dbReference type="ARBA" id="ARBA00023163"/>
    </source>
</evidence>
<dbReference type="Pfam" id="PF01029">
    <property type="entry name" value="NusB"/>
    <property type="match status" value="1"/>
</dbReference>
<dbReference type="GO" id="GO:0031564">
    <property type="term" value="P:transcription antitermination"/>
    <property type="evidence" value="ECO:0007669"/>
    <property type="project" value="UniProtKB-KW"/>
</dbReference>
<feature type="domain" description="NusB/RsmB/TIM44" evidence="7">
    <location>
        <begin position="5"/>
        <end position="136"/>
    </location>
</feature>
<evidence type="ECO:0000313" key="8">
    <source>
        <dbReference type="EMBL" id="MBC8208427.1"/>
    </source>
</evidence>
<dbReference type="CDD" id="cd00619">
    <property type="entry name" value="Terminator_NusB"/>
    <property type="match status" value="1"/>
</dbReference>
<evidence type="ECO:0000259" key="7">
    <source>
        <dbReference type="Pfam" id="PF01029"/>
    </source>
</evidence>
<dbReference type="PANTHER" id="PTHR11078">
    <property type="entry name" value="N UTILIZATION SUBSTANCE PROTEIN B-RELATED"/>
    <property type="match status" value="1"/>
</dbReference>
<proteinExistence type="inferred from homology"/>
<dbReference type="Proteomes" id="UP000599024">
    <property type="component" value="Unassembled WGS sequence"/>
</dbReference>
<name>A0A8J6N7W9_9BACT</name>
<evidence type="ECO:0000256" key="6">
    <source>
        <dbReference type="HAMAP-Rule" id="MF_00073"/>
    </source>
</evidence>
<dbReference type="EMBL" id="JACNLK010000038">
    <property type="protein sequence ID" value="MBC8208427.1"/>
    <property type="molecule type" value="Genomic_DNA"/>
</dbReference>
<dbReference type="NCBIfam" id="TIGR01951">
    <property type="entry name" value="nusB"/>
    <property type="match status" value="1"/>
</dbReference>
<dbReference type="PANTHER" id="PTHR11078:SF3">
    <property type="entry name" value="ANTITERMINATION NUSB DOMAIN-CONTAINING PROTEIN"/>
    <property type="match status" value="1"/>
</dbReference>
<evidence type="ECO:0000256" key="4">
    <source>
        <dbReference type="ARBA" id="ARBA00023015"/>
    </source>
</evidence>
<protein>
    <recommendedName>
        <fullName evidence="6">Transcription antitermination protein NusB</fullName>
    </recommendedName>
    <alternativeName>
        <fullName evidence="6">Antitermination factor NusB</fullName>
    </alternativeName>
</protein>
<keyword evidence="3 6" id="KW-0694">RNA-binding</keyword>
<dbReference type="HAMAP" id="MF_00073">
    <property type="entry name" value="NusB"/>
    <property type="match status" value="1"/>
</dbReference>
<dbReference type="SUPFAM" id="SSF48013">
    <property type="entry name" value="NusB-like"/>
    <property type="match status" value="1"/>
</dbReference>
<evidence type="ECO:0000256" key="3">
    <source>
        <dbReference type="ARBA" id="ARBA00022884"/>
    </source>
</evidence>
<comment type="caution">
    <text evidence="8">The sequence shown here is derived from an EMBL/GenBank/DDBJ whole genome shotgun (WGS) entry which is preliminary data.</text>
</comment>
<dbReference type="AlphaFoldDB" id="A0A8J6N7W9"/>
<dbReference type="GO" id="GO:0005829">
    <property type="term" value="C:cytosol"/>
    <property type="evidence" value="ECO:0007669"/>
    <property type="project" value="TreeGrafter"/>
</dbReference>
<reference evidence="8 9" key="1">
    <citation type="submission" date="2020-08" db="EMBL/GenBank/DDBJ databases">
        <title>Bridging the membrane lipid divide: bacteria of the FCB group superphylum have the potential to synthesize archaeal ether lipids.</title>
        <authorList>
            <person name="Villanueva L."/>
            <person name="Von Meijenfeldt F.A.B."/>
            <person name="Westbye A.B."/>
            <person name="Yadav S."/>
            <person name="Hopmans E.C."/>
            <person name="Dutilh B.E."/>
            <person name="Sinninghe Damste J.S."/>
        </authorList>
    </citation>
    <scope>NUCLEOTIDE SEQUENCE [LARGE SCALE GENOMIC DNA]</scope>
    <source>
        <strain evidence="8">NIOZ-UU81</strain>
    </source>
</reference>
<comment type="similarity">
    <text evidence="1 6">Belongs to the NusB family.</text>
</comment>
<dbReference type="InterPro" id="IPR011605">
    <property type="entry name" value="NusB_fam"/>
</dbReference>
<dbReference type="GO" id="GO:0003723">
    <property type="term" value="F:RNA binding"/>
    <property type="evidence" value="ECO:0007669"/>
    <property type="project" value="UniProtKB-UniRule"/>
</dbReference>
<dbReference type="InterPro" id="IPR035926">
    <property type="entry name" value="NusB-like_sf"/>
</dbReference>
<evidence type="ECO:0000256" key="2">
    <source>
        <dbReference type="ARBA" id="ARBA00022814"/>
    </source>
</evidence>
<dbReference type="InterPro" id="IPR006027">
    <property type="entry name" value="NusB_RsmB_TIM44"/>
</dbReference>
<keyword evidence="2 6" id="KW-0889">Transcription antitermination</keyword>
<comment type="function">
    <text evidence="6">Involved in transcription antitermination. Required for transcription of ribosomal RNA (rRNA) genes. Binds specifically to the boxA antiterminator sequence of the ribosomal RNA (rrn) operons.</text>
</comment>
<dbReference type="GO" id="GO:0006353">
    <property type="term" value="P:DNA-templated transcription termination"/>
    <property type="evidence" value="ECO:0007669"/>
    <property type="project" value="UniProtKB-UniRule"/>
</dbReference>
<accession>A0A8J6N7W9</accession>
<dbReference type="Gene3D" id="1.10.940.10">
    <property type="entry name" value="NusB-like"/>
    <property type="match status" value="1"/>
</dbReference>
<evidence type="ECO:0000313" key="9">
    <source>
        <dbReference type="Proteomes" id="UP000599024"/>
    </source>
</evidence>
<gene>
    <name evidence="6 8" type="primary">nusB</name>
    <name evidence="8" type="ORF">H8E79_04575</name>
</gene>
<sequence length="146" mass="16461">MGIRRRAREAALQFLFQDDMAAVADLVVGDELSERFERFCILYEVAKKAHPYALEILQGVRDHRRRIDDLIAASGSNWRVERLTTVDRNLLRVAVYEMAVRDDVPVQVAINEAIEIAKRYGTHESPSFVNGVLDAVKMALSSSQAS</sequence>
<keyword evidence="5 6" id="KW-0804">Transcription</keyword>